<evidence type="ECO:0000256" key="3">
    <source>
        <dbReference type="ARBA" id="ARBA00006577"/>
    </source>
</evidence>
<dbReference type="EMBL" id="FORQ01000001">
    <property type="protein sequence ID" value="SFI59122.1"/>
    <property type="molecule type" value="Genomic_DNA"/>
</dbReference>
<evidence type="ECO:0000256" key="9">
    <source>
        <dbReference type="PROSITE-ProRule" id="PRU00277"/>
    </source>
</evidence>
<comment type="subcellular location">
    <subcellularLocation>
        <location evidence="2">Cytoplasm</location>
    </subcellularLocation>
</comment>
<feature type="region of interest" description="Disordered" evidence="11">
    <location>
        <begin position="145"/>
        <end position="166"/>
    </location>
</feature>
<proteinExistence type="inferred from homology"/>
<dbReference type="Proteomes" id="UP000242560">
    <property type="component" value="Unassembled WGS sequence"/>
</dbReference>
<keyword evidence="5 9" id="KW-0697">Rotamase</keyword>
<comment type="function">
    <text evidence="8">Also involved in hydrogenase metallocenter assembly, probably by participating in the nickel insertion step. This function in hydrogenase biosynthesis requires chaperone activity and the presence of the metal-binding domain, but not PPIase activity.</text>
</comment>
<dbReference type="GO" id="GO:0005737">
    <property type="term" value="C:cytoplasm"/>
    <property type="evidence" value="ECO:0007669"/>
    <property type="project" value="UniProtKB-SubCell"/>
</dbReference>
<dbReference type="PROSITE" id="PS50059">
    <property type="entry name" value="FKBP_PPIASE"/>
    <property type="match status" value="1"/>
</dbReference>
<dbReference type="InterPro" id="IPR001179">
    <property type="entry name" value="PPIase_FKBP_dom"/>
</dbReference>
<dbReference type="RefSeq" id="WP_089817779.1">
    <property type="nucleotide sequence ID" value="NZ_FORQ01000001.1"/>
</dbReference>
<dbReference type="Pfam" id="PF00254">
    <property type="entry name" value="FKBP_C"/>
    <property type="match status" value="1"/>
</dbReference>
<dbReference type="InterPro" id="IPR046357">
    <property type="entry name" value="PPIase_dom_sf"/>
</dbReference>
<evidence type="ECO:0000256" key="4">
    <source>
        <dbReference type="ARBA" id="ARBA00022490"/>
    </source>
</evidence>
<evidence type="ECO:0000256" key="7">
    <source>
        <dbReference type="ARBA" id="ARBA00023235"/>
    </source>
</evidence>
<evidence type="ECO:0000259" key="12">
    <source>
        <dbReference type="PROSITE" id="PS50059"/>
    </source>
</evidence>
<dbReference type="GO" id="GO:0042026">
    <property type="term" value="P:protein refolding"/>
    <property type="evidence" value="ECO:0007669"/>
    <property type="project" value="UniProtKB-ARBA"/>
</dbReference>
<keyword evidence="6" id="KW-0143">Chaperone</keyword>
<dbReference type="Gene3D" id="3.10.50.40">
    <property type="match status" value="1"/>
</dbReference>
<gene>
    <name evidence="13" type="ORF">SAMN05421638_0152</name>
</gene>
<keyword evidence="4" id="KW-0963">Cytoplasm</keyword>
<reference evidence="14" key="1">
    <citation type="submission" date="2016-10" db="EMBL/GenBank/DDBJ databases">
        <authorList>
            <person name="Varghese N."/>
            <person name="Submissions S."/>
        </authorList>
    </citation>
    <scope>NUCLEOTIDE SEQUENCE [LARGE SCALE GENOMIC DNA]</scope>
    <source>
        <strain evidence="14">DSM 22251</strain>
    </source>
</reference>
<evidence type="ECO:0000256" key="8">
    <source>
        <dbReference type="ARBA" id="ARBA00037071"/>
    </source>
</evidence>
<dbReference type="GO" id="GO:0003755">
    <property type="term" value="F:peptidyl-prolyl cis-trans isomerase activity"/>
    <property type="evidence" value="ECO:0007669"/>
    <property type="project" value="UniProtKB-UniRule"/>
</dbReference>
<evidence type="ECO:0000256" key="11">
    <source>
        <dbReference type="SAM" id="MobiDB-lite"/>
    </source>
</evidence>
<evidence type="ECO:0000256" key="5">
    <source>
        <dbReference type="ARBA" id="ARBA00023110"/>
    </source>
</evidence>
<protein>
    <recommendedName>
        <fullName evidence="10">Peptidyl-prolyl cis-trans isomerase</fullName>
        <ecNumber evidence="10">5.2.1.8</ecNumber>
    </recommendedName>
</protein>
<dbReference type="SUPFAM" id="SSF54534">
    <property type="entry name" value="FKBP-like"/>
    <property type="match status" value="1"/>
</dbReference>
<evidence type="ECO:0000256" key="6">
    <source>
        <dbReference type="ARBA" id="ARBA00023186"/>
    </source>
</evidence>
<evidence type="ECO:0000256" key="1">
    <source>
        <dbReference type="ARBA" id="ARBA00000971"/>
    </source>
</evidence>
<organism evidence="13 14">
    <name type="scientific">Kaistella treverensis</name>
    <dbReference type="NCBI Taxonomy" id="631455"/>
    <lineage>
        <taxon>Bacteria</taxon>
        <taxon>Pseudomonadati</taxon>
        <taxon>Bacteroidota</taxon>
        <taxon>Flavobacteriia</taxon>
        <taxon>Flavobacteriales</taxon>
        <taxon>Weeksellaceae</taxon>
        <taxon>Chryseobacterium group</taxon>
        <taxon>Kaistella</taxon>
    </lineage>
</organism>
<evidence type="ECO:0000256" key="2">
    <source>
        <dbReference type="ARBA" id="ARBA00004496"/>
    </source>
</evidence>
<comment type="similarity">
    <text evidence="3 10">Belongs to the FKBP-type PPIase family.</text>
</comment>
<keyword evidence="7 9" id="KW-0413">Isomerase</keyword>
<dbReference type="AlphaFoldDB" id="A0A1I3JFR5"/>
<name>A0A1I3JFR5_9FLAO</name>
<dbReference type="PANTHER" id="PTHR47861:SF3">
    <property type="entry name" value="FKBP-TYPE PEPTIDYL-PROLYL CIS-TRANS ISOMERASE SLYD"/>
    <property type="match status" value="1"/>
</dbReference>
<feature type="domain" description="PPIase FKBP-type" evidence="12">
    <location>
        <begin position="6"/>
        <end position="84"/>
    </location>
</feature>
<evidence type="ECO:0000313" key="13">
    <source>
        <dbReference type="EMBL" id="SFI59122.1"/>
    </source>
</evidence>
<keyword evidence="14" id="KW-1185">Reference proteome</keyword>
<comment type="catalytic activity">
    <reaction evidence="1 9 10">
        <text>[protein]-peptidylproline (omega=180) = [protein]-peptidylproline (omega=0)</text>
        <dbReference type="Rhea" id="RHEA:16237"/>
        <dbReference type="Rhea" id="RHEA-COMP:10747"/>
        <dbReference type="Rhea" id="RHEA-COMP:10748"/>
        <dbReference type="ChEBI" id="CHEBI:83833"/>
        <dbReference type="ChEBI" id="CHEBI:83834"/>
        <dbReference type="EC" id="5.2.1.8"/>
    </reaction>
</comment>
<dbReference type="EC" id="5.2.1.8" evidence="10"/>
<sequence length="166" mass="18001">MTVDKNHVVALHYTLNAIEENGEKSFIEKTDAEQPFVFLYGVGMMLPKFEEQLQGLSAGDKRSFTITPEEGYGEKVADSTTQLPAEMFGDSGMPPVGAILPLQDPDGNHINAVVLEVTPEAVTVDLNHPMAGKTLHFDVEIESTRPATEEELQHGHAHGADGHSGH</sequence>
<evidence type="ECO:0000313" key="14">
    <source>
        <dbReference type="Proteomes" id="UP000242560"/>
    </source>
</evidence>
<evidence type="ECO:0000256" key="10">
    <source>
        <dbReference type="RuleBase" id="RU003915"/>
    </source>
</evidence>
<accession>A0A1I3JFR5</accession>
<dbReference type="PANTHER" id="PTHR47861">
    <property type="entry name" value="FKBP-TYPE PEPTIDYL-PROLYL CIS-TRANS ISOMERASE SLYD"/>
    <property type="match status" value="1"/>
</dbReference>